<reference evidence="3" key="2">
    <citation type="submission" date="2023-05" db="EMBL/GenBank/DDBJ databases">
        <authorList>
            <consortium name="Lawrence Berkeley National Laboratory"/>
            <person name="Steindorff A."/>
            <person name="Hensen N."/>
            <person name="Bonometti L."/>
            <person name="Westerberg I."/>
            <person name="Brannstrom I.O."/>
            <person name="Guillou S."/>
            <person name="Cros-Aarteil S."/>
            <person name="Calhoun S."/>
            <person name="Haridas S."/>
            <person name="Kuo A."/>
            <person name="Mondo S."/>
            <person name="Pangilinan J."/>
            <person name="Riley R."/>
            <person name="Labutti K."/>
            <person name="Andreopoulos B."/>
            <person name="Lipzen A."/>
            <person name="Chen C."/>
            <person name="Yanf M."/>
            <person name="Daum C."/>
            <person name="Ng V."/>
            <person name="Clum A."/>
            <person name="Ohm R."/>
            <person name="Martin F."/>
            <person name="Silar P."/>
            <person name="Natvig D."/>
            <person name="Lalanne C."/>
            <person name="Gautier V."/>
            <person name="Ament-Velasquez S.L."/>
            <person name="Kruys A."/>
            <person name="Hutchinson M.I."/>
            <person name="Powell A.J."/>
            <person name="Barry K."/>
            <person name="Miller A.N."/>
            <person name="Grigoriev I.V."/>
            <person name="Debuchy R."/>
            <person name="Gladieux P."/>
            <person name="Thoren M.H."/>
            <person name="Johannesson H."/>
        </authorList>
    </citation>
    <scope>NUCLEOTIDE SEQUENCE</scope>
    <source>
        <strain evidence="3">PSN309</strain>
    </source>
</reference>
<dbReference type="Gene3D" id="3.40.50.1820">
    <property type="entry name" value="alpha/beta hydrolase"/>
    <property type="match status" value="1"/>
</dbReference>
<dbReference type="SUPFAM" id="SSF53474">
    <property type="entry name" value="alpha/beta-Hydrolases"/>
    <property type="match status" value="1"/>
</dbReference>
<keyword evidence="3" id="KW-0378">Hydrolase</keyword>
<protein>
    <submittedName>
        <fullName evidence="3">Alpha/Beta hydrolase protein</fullName>
    </submittedName>
</protein>
<keyword evidence="1" id="KW-0732">Signal</keyword>
<evidence type="ECO:0000256" key="1">
    <source>
        <dbReference type="SAM" id="SignalP"/>
    </source>
</evidence>
<comment type="caution">
    <text evidence="3">The sequence shown here is derived from an EMBL/GenBank/DDBJ whole genome shotgun (WGS) entry which is preliminary data.</text>
</comment>
<dbReference type="InterPro" id="IPR013094">
    <property type="entry name" value="AB_hydrolase_3"/>
</dbReference>
<dbReference type="PANTHER" id="PTHR23024">
    <property type="entry name" value="ARYLACETAMIDE DEACETYLASE"/>
    <property type="match status" value="1"/>
</dbReference>
<name>A0AAN6WM68_9PEZI</name>
<dbReference type="EMBL" id="MU864516">
    <property type="protein sequence ID" value="KAK4183905.1"/>
    <property type="molecule type" value="Genomic_DNA"/>
</dbReference>
<dbReference type="InterPro" id="IPR029058">
    <property type="entry name" value="AB_hydrolase_fold"/>
</dbReference>
<sequence length="344" mass="38029">MRFSTVLLTAVSLLAPAAMSQDLITPIKIQFTNLELADYYDQTNVTYKTVNNASIDAVIFVPKGLKHKPAPVVVQFHGGALVVGTNPEPAFFPNWVMNLPRANNAILVSPAYRLAPEAKAYQILEDIRDFWKWLHSGTFQKALPNNVSADLSKILVAGESAGGYLSLQSALLFNDIAKIKAVIAQYPGGWPDIKGFNPTPAVVDPALNKFLDDFLKTVNPGEDVLSQSPWPQRADLFNAIFATGRLREMYGTPEDLVPATLEYALKKATSVPPVWFLQGDHDSIVPKETTDEVIAKLKKAHPKTDIKYTVRPGEHGFDGFYSLDKPFIAEGVAFVKKYWLRDGR</sequence>
<dbReference type="Pfam" id="PF07859">
    <property type="entry name" value="Abhydrolase_3"/>
    <property type="match status" value="1"/>
</dbReference>
<evidence type="ECO:0000259" key="2">
    <source>
        <dbReference type="Pfam" id="PF07859"/>
    </source>
</evidence>
<dbReference type="AlphaFoldDB" id="A0AAN6WM68"/>
<gene>
    <name evidence="3" type="ORF">QBC35DRAFT_507049</name>
</gene>
<reference evidence="3" key="1">
    <citation type="journal article" date="2023" name="Mol. Phylogenet. Evol.">
        <title>Genome-scale phylogeny and comparative genomics of the fungal order Sordariales.</title>
        <authorList>
            <person name="Hensen N."/>
            <person name="Bonometti L."/>
            <person name="Westerberg I."/>
            <person name="Brannstrom I.O."/>
            <person name="Guillou S."/>
            <person name="Cros-Aarteil S."/>
            <person name="Calhoun S."/>
            <person name="Haridas S."/>
            <person name="Kuo A."/>
            <person name="Mondo S."/>
            <person name="Pangilinan J."/>
            <person name="Riley R."/>
            <person name="LaButti K."/>
            <person name="Andreopoulos B."/>
            <person name="Lipzen A."/>
            <person name="Chen C."/>
            <person name="Yan M."/>
            <person name="Daum C."/>
            <person name="Ng V."/>
            <person name="Clum A."/>
            <person name="Steindorff A."/>
            <person name="Ohm R.A."/>
            <person name="Martin F."/>
            <person name="Silar P."/>
            <person name="Natvig D.O."/>
            <person name="Lalanne C."/>
            <person name="Gautier V."/>
            <person name="Ament-Velasquez S.L."/>
            <person name="Kruys A."/>
            <person name="Hutchinson M.I."/>
            <person name="Powell A.J."/>
            <person name="Barry K."/>
            <person name="Miller A.N."/>
            <person name="Grigoriev I.V."/>
            <person name="Debuchy R."/>
            <person name="Gladieux P."/>
            <person name="Hiltunen Thoren M."/>
            <person name="Johannesson H."/>
        </authorList>
    </citation>
    <scope>NUCLEOTIDE SEQUENCE</scope>
    <source>
        <strain evidence="3">PSN309</strain>
    </source>
</reference>
<dbReference type="InterPro" id="IPR050466">
    <property type="entry name" value="Carboxylest/Gibb_receptor"/>
</dbReference>
<evidence type="ECO:0000313" key="4">
    <source>
        <dbReference type="Proteomes" id="UP001302126"/>
    </source>
</evidence>
<feature type="chain" id="PRO_5042997956" evidence="1">
    <location>
        <begin position="21"/>
        <end position="344"/>
    </location>
</feature>
<proteinExistence type="predicted"/>
<keyword evidence="4" id="KW-1185">Reference proteome</keyword>
<accession>A0AAN6WM68</accession>
<dbReference type="GO" id="GO:0016787">
    <property type="term" value="F:hydrolase activity"/>
    <property type="evidence" value="ECO:0007669"/>
    <property type="project" value="UniProtKB-KW"/>
</dbReference>
<dbReference type="PANTHER" id="PTHR23024:SF339">
    <property type="entry name" value="ALPHA_BETA HYDROLASE FOLD-3 DOMAIN-CONTAINING PROTEIN"/>
    <property type="match status" value="1"/>
</dbReference>
<feature type="signal peptide" evidence="1">
    <location>
        <begin position="1"/>
        <end position="20"/>
    </location>
</feature>
<evidence type="ECO:0000313" key="3">
    <source>
        <dbReference type="EMBL" id="KAK4183905.1"/>
    </source>
</evidence>
<organism evidence="3 4">
    <name type="scientific">Podospora australis</name>
    <dbReference type="NCBI Taxonomy" id="1536484"/>
    <lineage>
        <taxon>Eukaryota</taxon>
        <taxon>Fungi</taxon>
        <taxon>Dikarya</taxon>
        <taxon>Ascomycota</taxon>
        <taxon>Pezizomycotina</taxon>
        <taxon>Sordariomycetes</taxon>
        <taxon>Sordariomycetidae</taxon>
        <taxon>Sordariales</taxon>
        <taxon>Podosporaceae</taxon>
        <taxon>Podospora</taxon>
    </lineage>
</organism>
<feature type="domain" description="Alpha/beta hydrolase fold-3" evidence="2">
    <location>
        <begin position="73"/>
        <end position="190"/>
    </location>
</feature>
<dbReference type="Proteomes" id="UP001302126">
    <property type="component" value="Unassembled WGS sequence"/>
</dbReference>